<dbReference type="Proteomes" id="UP000186657">
    <property type="component" value="Unassembled WGS sequence"/>
</dbReference>
<dbReference type="RefSeq" id="WP_198954046.1">
    <property type="nucleotide sequence ID" value="NZ_MKZS01000001.1"/>
</dbReference>
<evidence type="ECO:0000313" key="1">
    <source>
        <dbReference type="EMBL" id="OLT59877.1"/>
    </source>
</evidence>
<dbReference type="EMBL" id="MKZS01000001">
    <property type="protein sequence ID" value="OLT59877.1"/>
    <property type="molecule type" value="Genomic_DNA"/>
</dbReference>
<gene>
    <name evidence="1" type="ORF">BJP37_13460</name>
</gene>
<accession>A0A1U7N1P5</accession>
<protein>
    <submittedName>
        <fullName evidence="1">Uncharacterized protein</fullName>
    </submittedName>
</protein>
<sequence>MPTNMHASYKLADKHMNRLSFGSTVLGNSPSQWQDYLDSIGIVHSLVAQRVTEAALLGGLIESGKNLKLLILSDGARQFNILIHGLCWVLALRIIRML</sequence>
<proteinExistence type="predicted"/>
<evidence type="ECO:0000313" key="2">
    <source>
        <dbReference type="Proteomes" id="UP000186657"/>
    </source>
</evidence>
<organism evidence="1 2">
    <name type="scientific">Moorena bouillonii PNG</name>
    <dbReference type="NCBI Taxonomy" id="568701"/>
    <lineage>
        <taxon>Bacteria</taxon>
        <taxon>Bacillati</taxon>
        <taxon>Cyanobacteriota</taxon>
        <taxon>Cyanophyceae</taxon>
        <taxon>Coleofasciculales</taxon>
        <taxon>Coleofasciculaceae</taxon>
        <taxon>Moorena</taxon>
    </lineage>
</organism>
<keyword evidence="2" id="KW-1185">Reference proteome</keyword>
<reference evidence="1 2" key="1">
    <citation type="submission" date="2016-10" db="EMBL/GenBank/DDBJ databases">
        <title>Comparative genomics uncovers the prolific and rare metabolic potential of the cyanobacterial genus Moorea.</title>
        <authorList>
            <person name="Leao T."/>
            <person name="Castelao G."/>
            <person name="Korobeynikov A."/>
            <person name="Monroe E.A."/>
            <person name="Podell S."/>
            <person name="Glukhov E."/>
            <person name="Allen E."/>
            <person name="Gerwick W.H."/>
            <person name="Gerwick L."/>
        </authorList>
    </citation>
    <scope>NUCLEOTIDE SEQUENCE [LARGE SCALE GENOMIC DNA]</scope>
    <source>
        <strain evidence="1 2">PNG5-198</strain>
    </source>
</reference>
<comment type="caution">
    <text evidence="1">The sequence shown here is derived from an EMBL/GenBank/DDBJ whole genome shotgun (WGS) entry which is preliminary data.</text>
</comment>
<dbReference type="AlphaFoldDB" id="A0A1U7N1P5"/>
<name>A0A1U7N1P5_9CYAN</name>